<evidence type="ECO:0000256" key="6">
    <source>
        <dbReference type="ARBA" id="ARBA00023002"/>
    </source>
</evidence>
<dbReference type="Pfam" id="PF02628">
    <property type="entry name" value="COX15-CtaA"/>
    <property type="match status" value="1"/>
</dbReference>
<name>A0ABW1IV01_9BACL</name>
<comment type="pathway">
    <text evidence="11">Porphyrin-containing compound metabolism.</text>
</comment>
<dbReference type="InterPro" id="IPR003780">
    <property type="entry name" value="COX15/CtaA_fam"/>
</dbReference>
<evidence type="ECO:0000313" key="14">
    <source>
        <dbReference type="Proteomes" id="UP001596250"/>
    </source>
</evidence>
<sequence>MLKWTKRLALVTCIGMFIIVMAGAVVTQTESGEGCGTDWPLCHGKFIPAYSIPSIIEYNHRLVTSIGGLLVLGTFIAVMKHVKRKEAKLYASAALFFTILQAALGALAVIYPTSPLVMALHFGFSLLGFASTLLLVLVLRKAHLPDHPSGWGEATEGSPKVSRGFMWMVWLTLIYTYVVVYLGAYVRHMDAAAGCGRDWPLCNGEVIPSLEGIQGVAFIHRLGALLLFLLVAWVAHIGYRRYHLLKEVRTGSIAIIVLTVAQVLSGALVVFSLNDENLYLFTSLLHSFIILFLFSILCYLSIITWLLREGRDEQQ</sequence>
<organism evidence="13 14">
    <name type="scientific">Marinicrinis lubricantis</name>
    <dbReference type="NCBI Taxonomy" id="2086470"/>
    <lineage>
        <taxon>Bacteria</taxon>
        <taxon>Bacillati</taxon>
        <taxon>Bacillota</taxon>
        <taxon>Bacilli</taxon>
        <taxon>Bacillales</taxon>
        <taxon>Paenibacillaceae</taxon>
    </lineage>
</organism>
<feature type="transmembrane region" description="Helical" evidence="12">
    <location>
        <begin position="285"/>
        <end position="307"/>
    </location>
</feature>
<dbReference type="RefSeq" id="WP_379896284.1">
    <property type="nucleotide sequence ID" value="NZ_CBCSCT010000006.1"/>
</dbReference>
<feature type="transmembrane region" description="Helical" evidence="12">
    <location>
        <begin position="165"/>
        <end position="184"/>
    </location>
</feature>
<feature type="transmembrane region" description="Helical" evidence="12">
    <location>
        <begin position="117"/>
        <end position="139"/>
    </location>
</feature>
<evidence type="ECO:0000313" key="13">
    <source>
        <dbReference type="EMBL" id="MFC5988794.1"/>
    </source>
</evidence>
<evidence type="ECO:0000256" key="8">
    <source>
        <dbReference type="ARBA" id="ARBA00023133"/>
    </source>
</evidence>
<keyword evidence="14" id="KW-1185">Reference proteome</keyword>
<keyword evidence="9 12" id="KW-0472">Membrane</keyword>
<dbReference type="Proteomes" id="UP001596250">
    <property type="component" value="Unassembled WGS sequence"/>
</dbReference>
<feature type="transmembrane region" description="Helical" evidence="12">
    <location>
        <begin position="58"/>
        <end position="78"/>
    </location>
</feature>
<dbReference type="InterPro" id="IPR050450">
    <property type="entry name" value="COX15/CtaA_HemeA_synthase"/>
</dbReference>
<evidence type="ECO:0000256" key="4">
    <source>
        <dbReference type="ARBA" id="ARBA00022723"/>
    </source>
</evidence>
<gene>
    <name evidence="13" type="ORF">ACFPXP_20515</name>
</gene>
<keyword evidence="5 12" id="KW-1133">Transmembrane helix</keyword>
<comment type="caution">
    <text evidence="13">The sequence shown here is derived from an EMBL/GenBank/DDBJ whole genome shotgun (WGS) entry which is preliminary data.</text>
</comment>
<evidence type="ECO:0000256" key="11">
    <source>
        <dbReference type="ARBA" id="ARBA00023444"/>
    </source>
</evidence>
<accession>A0ABW1IV01</accession>
<evidence type="ECO:0000256" key="2">
    <source>
        <dbReference type="ARBA" id="ARBA00022475"/>
    </source>
</evidence>
<feature type="transmembrane region" description="Helical" evidence="12">
    <location>
        <begin position="251"/>
        <end position="273"/>
    </location>
</feature>
<protein>
    <submittedName>
        <fullName evidence="13">Heme A synthase</fullName>
    </submittedName>
</protein>
<evidence type="ECO:0000256" key="10">
    <source>
        <dbReference type="ARBA" id="ARBA00023157"/>
    </source>
</evidence>
<proteinExistence type="predicted"/>
<evidence type="ECO:0000256" key="5">
    <source>
        <dbReference type="ARBA" id="ARBA00022989"/>
    </source>
</evidence>
<evidence type="ECO:0000256" key="7">
    <source>
        <dbReference type="ARBA" id="ARBA00023004"/>
    </source>
</evidence>
<keyword evidence="10" id="KW-1015">Disulfide bond</keyword>
<evidence type="ECO:0000256" key="1">
    <source>
        <dbReference type="ARBA" id="ARBA00004141"/>
    </source>
</evidence>
<keyword evidence="8" id="KW-0350">Heme biosynthesis</keyword>
<dbReference type="PANTHER" id="PTHR35457">
    <property type="entry name" value="HEME A SYNTHASE"/>
    <property type="match status" value="1"/>
</dbReference>
<evidence type="ECO:0000256" key="12">
    <source>
        <dbReference type="SAM" id="Phobius"/>
    </source>
</evidence>
<keyword evidence="4" id="KW-0479">Metal-binding</keyword>
<keyword evidence="7" id="KW-0408">Iron</keyword>
<evidence type="ECO:0000256" key="3">
    <source>
        <dbReference type="ARBA" id="ARBA00022692"/>
    </source>
</evidence>
<feature type="transmembrane region" description="Helical" evidence="12">
    <location>
        <begin position="218"/>
        <end position="239"/>
    </location>
</feature>
<keyword evidence="3 12" id="KW-0812">Transmembrane</keyword>
<dbReference type="EMBL" id="JBHSQV010000184">
    <property type="protein sequence ID" value="MFC5988794.1"/>
    <property type="molecule type" value="Genomic_DNA"/>
</dbReference>
<reference evidence="14" key="1">
    <citation type="journal article" date="2019" name="Int. J. Syst. Evol. Microbiol.">
        <title>The Global Catalogue of Microorganisms (GCM) 10K type strain sequencing project: providing services to taxonomists for standard genome sequencing and annotation.</title>
        <authorList>
            <consortium name="The Broad Institute Genomics Platform"/>
            <consortium name="The Broad Institute Genome Sequencing Center for Infectious Disease"/>
            <person name="Wu L."/>
            <person name="Ma J."/>
        </authorList>
    </citation>
    <scope>NUCLEOTIDE SEQUENCE [LARGE SCALE GENOMIC DNA]</scope>
    <source>
        <strain evidence="14">CCM 8749</strain>
    </source>
</reference>
<comment type="subcellular location">
    <subcellularLocation>
        <location evidence="1">Membrane</location>
        <topology evidence="1">Multi-pass membrane protein</topology>
    </subcellularLocation>
</comment>
<keyword evidence="2" id="KW-1003">Cell membrane</keyword>
<feature type="transmembrane region" description="Helical" evidence="12">
    <location>
        <begin position="90"/>
        <end position="111"/>
    </location>
</feature>
<dbReference type="PANTHER" id="PTHR35457:SF1">
    <property type="entry name" value="HEME A SYNTHASE"/>
    <property type="match status" value="1"/>
</dbReference>
<keyword evidence="6" id="KW-0560">Oxidoreductase</keyword>
<evidence type="ECO:0000256" key="9">
    <source>
        <dbReference type="ARBA" id="ARBA00023136"/>
    </source>
</evidence>